<feature type="domain" description="PAC" evidence="9">
    <location>
        <begin position="107"/>
        <end position="159"/>
    </location>
</feature>
<dbReference type="InterPro" id="IPR000014">
    <property type="entry name" value="PAS"/>
</dbReference>
<keyword evidence="3" id="KW-0597">Phosphoprotein</keyword>
<evidence type="ECO:0000256" key="1">
    <source>
        <dbReference type="ARBA" id="ARBA00000085"/>
    </source>
</evidence>
<dbReference type="Proteomes" id="UP000248806">
    <property type="component" value="Unassembled WGS sequence"/>
</dbReference>
<dbReference type="FunFam" id="3.30.565.10:FF:000006">
    <property type="entry name" value="Sensor histidine kinase WalK"/>
    <property type="match status" value="1"/>
</dbReference>
<evidence type="ECO:0000259" key="9">
    <source>
        <dbReference type="PROSITE" id="PS50113"/>
    </source>
</evidence>
<dbReference type="PROSITE" id="PS50112">
    <property type="entry name" value="PAS"/>
    <property type="match status" value="3"/>
</dbReference>
<dbReference type="InterPro" id="IPR013656">
    <property type="entry name" value="PAS_4"/>
</dbReference>
<evidence type="ECO:0000256" key="3">
    <source>
        <dbReference type="ARBA" id="ARBA00022553"/>
    </source>
</evidence>
<dbReference type="InterPro" id="IPR003594">
    <property type="entry name" value="HATPase_dom"/>
</dbReference>
<dbReference type="InterPro" id="IPR036890">
    <property type="entry name" value="HATPase_C_sf"/>
</dbReference>
<dbReference type="PROSITE" id="PS50113">
    <property type="entry name" value="PAC"/>
    <property type="match status" value="2"/>
</dbReference>
<evidence type="ECO:0000256" key="4">
    <source>
        <dbReference type="ARBA" id="ARBA00022679"/>
    </source>
</evidence>
<evidence type="ECO:0000256" key="2">
    <source>
        <dbReference type="ARBA" id="ARBA00012438"/>
    </source>
</evidence>
<dbReference type="SMART" id="SM00086">
    <property type="entry name" value="PAC"/>
    <property type="match status" value="3"/>
</dbReference>
<comment type="caution">
    <text evidence="10">The sequence shown here is derived from an EMBL/GenBank/DDBJ whole genome shotgun (WGS) entry which is preliminary data.</text>
</comment>
<dbReference type="PRINTS" id="PR00344">
    <property type="entry name" value="BCTRLSENSOR"/>
</dbReference>
<dbReference type="PANTHER" id="PTHR43304">
    <property type="entry name" value="PHYTOCHROME-LIKE PROTEIN CPH1"/>
    <property type="match status" value="1"/>
</dbReference>
<dbReference type="EC" id="2.7.13.3" evidence="2"/>
<dbReference type="GO" id="GO:0000155">
    <property type="term" value="F:phosphorelay sensor kinase activity"/>
    <property type="evidence" value="ECO:0007669"/>
    <property type="project" value="InterPro"/>
</dbReference>
<dbReference type="Gene3D" id="3.30.450.20">
    <property type="entry name" value="PAS domain"/>
    <property type="match status" value="4"/>
</dbReference>
<dbReference type="SUPFAM" id="SSF47384">
    <property type="entry name" value="Homodimeric domain of signal transducing histidine kinase"/>
    <property type="match status" value="1"/>
</dbReference>
<dbReference type="NCBIfam" id="TIGR00229">
    <property type="entry name" value="sensory_box"/>
    <property type="match status" value="4"/>
</dbReference>
<dbReference type="SMART" id="SM00091">
    <property type="entry name" value="PAS"/>
    <property type="match status" value="4"/>
</dbReference>
<dbReference type="InterPro" id="IPR013655">
    <property type="entry name" value="PAS_fold_3"/>
</dbReference>
<dbReference type="InterPro" id="IPR000700">
    <property type="entry name" value="PAS-assoc_C"/>
</dbReference>
<dbReference type="InterPro" id="IPR003661">
    <property type="entry name" value="HisK_dim/P_dom"/>
</dbReference>
<dbReference type="SMART" id="SM00387">
    <property type="entry name" value="HATPase_c"/>
    <property type="match status" value="1"/>
</dbReference>
<dbReference type="InterPro" id="IPR004358">
    <property type="entry name" value="Sig_transdc_His_kin-like_C"/>
</dbReference>
<dbReference type="SUPFAM" id="SSF55874">
    <property type="entry name" value="ATPase domain of HSP90 chaperone/DNA topoisomerase II/histidine kinase"/>
    <property type="match status" value="1"/>
</dbReference>
<dbReference type="SUPFAM" id="SSF55785">
    <property type="entry name" value="PYP-like sensor domain (PAS domain)"/>
    <property type="match status" value="4"/>
</dbReference>
<evidence type="ECO:0000259" key="7">
    <source>
        <dbReference type="PROSITE" id="PS50109"/>
    </source>
</evidence>
<feature type="domain" description="PAS" evidence="8">
    <location>
        <begin position="191"/>
        <end position="235"/>
    </location>
</feature>
<feature type="domain" description="PAS" evidence="8">
    <location>
        <begin position="291"/>
        <end position="337"/>
    </location>
</feature>
<proteinExistence type="predicted"/>
<evidence type="ECO:0000313" key="11">
    <source>
        <dbReference type="Proteomes" id="UP000248806"/>
    </source>
</evidence>
<dbReference type="InterPro" id="IPR036097">
    <property type="entry name" value="HisK_dim/P_sf"/>
</dbReference>
<gene>
    <name evidence="10" type="ORF">EI42_04077</name>
</gene>
<dbReference type="OrthoDB" id="138599at2"/>
<dbReference type="SMART" id="SM00388">
    <property type="entry name" value="HisKA"/>
    <property type="match status" value="1"/>
</dbReference>
<feature type="domain" description="PAC" evidence="9">
    <location>
        <begin position="238"/>
        <end position="290"/>
    </location>
</feature>
<comment type="catalytic activity">
    <reaction evidence="1">
        <text>ATP + protein L-histidine = ADP + protein N-phospho-L-histidine.</text>
        <dbReference type="EC" id="2.7.13.3"/>
    </reaction>
</comment>
<evidence type="ECO:0000256" key="6">
    <source>
        <dbReference type="ARBA" id="ARBA00023012"/>
    </source>
</evidence>
<organism evidence="10 11">
    <name type="scientific">Thermosporothrix hazakensis</name>
    <dbReference type="NCBI Taxonomy" id="644383"/>
    <lineage>
        <taxon>Bacteria</taxon>
        <taxon>Bacillati</taxon>
        <taxon>Chloroflexota</taxon>
        <taxon>Ktedonobacteria</taxon>
        <taxon>Ktedonobacterales</taxon>
        <taxon>Thermosporotrichaceae</taxon>
        <taxon>Thermosporothrix</taxon>
    </lineage>
</organism>
<keyword evidence="4" id="KW-0808">Transferase</keyword>
<dbReference type="Pfam" id="PF08448">
    <property type="entry name" value="PAS_4"/>
    <property type="match status" value="1"/>
</dbReference>
<dbReference type="PANTHER" id="PTHR43304:SF1">
    <property type="entry name" value="PAC DOMAIN-CONTAINING PROTEIN"/>
    <property type="match status" value="1"/>
</dbReference>
<dbReference type="InterPro" id="IPR001610">
    <property type="entry name" value="PAC"/>
</dbReference>
<reference evidence="10 11" key="1">
    <citation type="submission" date="2018-06" db="EMBL/GenBank/DDBJ databases">
        <title>Genomic Encyclopedia of Archaeal and Bacterial Type Strains, Phase II (KMG-II): from individual species to whole genera.</title>
        <authorList>
            <person name="Goeker M."/>
        </authorList>
    </citation>
    <scope>NUCLEOTIDE SEQUENCE [LARGE SCALE GENOMIC DNA]</scope>
    <source>
        <strain evidence="10 11">ATCC BAA-1881</strain>
    </source>
</reference>
<keyword evidence="5" id="KW-0418">Kinase</keyword>
<feature type="domain" description="PAS" evidence="8">
    <location>
        <begin position="43"/>
        <end position="106"/>
    </location>
</feature>
<dbReference type="Pfam" id="PF02518">
    <property type="entry name" value="HATPase_c"/>
    <property type="match status" value="1"/>
</dbReference>
<dbReference type="EMBL" id="QKUF01000016">
    <property type="protein sequence ID" value="PZW26118.1"/>
    <property type="molecule type" value="Genomic_DNA"/>
</dbReference>
<dbReference type="InterPro" id="IPR052162">
    <property type="entry name" value="Sensor_kinase/Photoreceptor"/>
</dbReference>
<dbReference type="InterPro" id="IPR005467">
    <property type="entry name" value="His_kinase_dom"/>
</dbReference>
<name>A0A326U2X4_THEHA</name>
<keyword evidence="6" id="KW-0902">Two-component regulatory system</keyword>
<protein>
    <recommendedName>
        <fullName evidence="2">histidine kinase</fullName>
        <ecNumber evidence="2">2.7.13.3</ecNumber>
    </recommendedName>
</protein>
<evidence type="ECO:0000259" key="8">
    <source>
        <dbReference type="PROSITE" id="PS50112"/>
    </source>
</evidence>
<feature type="domain" description="Histidine kinase" evidence="7">
    <location>
        <begin position="535"/>
        <end position="767"/>
    </location>
</feature>
<dbReference type="AlphaFoldDB" id="A0A326U2X4"/>
<evidence type="ECO:0000313" key="10">
    <source>
        <dbReference type="EMBL" id="PZW26118.1"/>
    </source>
</evidence>
<dbReference type="CDD" id="cd00075">
    <property type="entry name" value="HATPase"/>
    <property type="match status" value="1"/>
</dbReference>
<dbReference type="InterPro" id="IPR035965">
    <property type="entry name" value="PAS-like_dom_sf"/>
</dbReference>
<accession>A0A326U2X4</accession>
<dbReference type="Pfam" id="PF08447">
    <property type="entry name" value="PAS_3"/>
    <property type="match status" value="1"/>
</dbReference>
<keyword evidence="11" id="KW-1185">Reference proteome</keyword>
<dbReference type="PROSITE" id="PS50109">
    <property type="entry name" value="HIS_KIN"/>
    <property type="match status" value="1"/>
</dbReference>
<dbReference type="Pfam" id="PF00512">
    <property type="entry name" value="HisKA"/>
    <property type="match status" value="1"/>
</dbReference>
<dbReference type="Pfam" id="PF13426">
    <property type="entry name" value="PAS_9"/>
    <property type="match status" value="2"/>
</dbReference>
<dbReference type="Gene3D" id="1.10.287.130">
    <property type="match status" value="1"/>
</dbReference>
<dbReference type="Gene3D" id="3.30.565.10">
    <property type="entry name" value="Histidine kinase-like ATPase, C-terminal domain"/>
    <property type="match status" value="1"/>
</dbReference>
<dbReference type="CDD" id="cd00082">
    <property type="entry name" value="HisKA"/>
    <property type="match status" value="1"/>
</dbReference>
<dbReference type="CDD" id="cd00130">
    <property type="entry name" value="PAS"/>
    <property type="match status" value="4"/>
</dbReference>
<evidence type="ECO:0000256" key="5">
    <source>
        <dbReference type="ARBA" id="ARBA00022777"/>
    </source>
</evidence>
<sequence length="770" mass="88410">MFALRVERACEVEQYKFLSSTNISGQQQGERFHKDLVQVEPALLDVIQDAVLIYDPHYHLSFWSRQAEELYGWTAQEALGQDVRQLLQEQIIREPMERERRLFQEKEIWEAELLHKAKDGRQVIVESHARLLPHEERSLVLETHHDVTAQRQAEQLLEEYYQRAQKAIDVGVWRWEISRDKQGRLYARGIINSRVAHFLKLPSNTLLTDEQFFTFIHPDDRPLVRRTFERVIETGSDYNAVYRMLDPEEGTVWVASRGSVVTDQQGTPLYAIGITLDITEQKQIEEALQAANRRITSILEHVADGCIHVDNEWRYSYISRGTEKLAGVHREMFLGQSIWEVTPHLCGSETERFLRLARETQQPVEYEMFYAPAQQWWKLHIVPASDHLAVYYHNITALKEIQSLYKEQEETFRRLADANLVAVASCTEESDIIDANDAFLTLIGASREELRTGKLNFAKITPKEYEALDRERHEEARSMGVSSPYEKEYYHRLGHRVPVLVAGAYMEHSKHYTAIIIDISEQKELEKQREVFFGIISHELRTPLTAIGGTLQLAQRRLKRFVCQPEECGPRVVDLLQNTGLLIEQALRQTRVQDRLIEDLLDASRIAVDKLELTMMPADLRQIVRETVEDLRATALDHTIALLLPEVPLPVCVDRMRVAQVLGNYVTNALKYSPAGAPVTVEVTSAGDEARVWVHDRGPGLSEEAKQKIWSRFQRSADAKAHSRLGANLGLGLYISQSLIRRHQGAVGVESEQGKGASFWFSLPLRTTCL</sequence>